<evidence type="ECO:0000313" key="2">
    <source>
        <dbReference type="Proteomes" id="UP000325440"/>
    </source>
</evidence>
<dbReference type="AlphaFoldDB" id="A0A5E4MAA9"/>
<accession>A0A5E4MAA9</accession>
<proteinExistence type="predicted"/>
<dbReference type="EMBL" id="CABPRJ010000480">
    <property type="protein sequence ID" value="VVC28406.1"/>
    <property type="molecule type" value="Genomic_DNA"/>
</dbReference>
<protein>
    <submittedName>
        <fullName evidence="1">Uncharacterized protein</fullName>
    </submittedName>
</protein>
<reference evidence="1 2" key="1">
    <citation type="submission" date="2019-08" db="EMBL/GenBank/DDBJ databases">
        <authorList>
            <person name="Alioto T."/>
            <person name="Alioto T."/>
            <person name="Gomez Garrido J."/>
        </authorList>
    </citation>
    <scope>NUCLEOTIDE SEQUENCE [LARGE SCALE GENOMIC DNA]</scope>
</reference>
<organism evidence="1 2">
    <name type="scientific">Cinara cedri</name>
    <dbReference type="NCBI Taxonomy" id="506608"/>
    <lineage>
        <taxon>Eukaryota</taxon>
        <taxon>Metazoa</taxon>
        <taxon>Ecdysozoa</taxon>
        <taxon>Arthropoda</taxon>
        <taxon>Hexapoda</taxon>
        <taxon>Insecta</taxon>
        <taxon>Pterygota</taxon>
        <taxon>Neoptera</taxon>
        <taxon>Paraneoptera</taxon>
        <taxon>Hemiptera</taxon>
        <taxon>Sternorrhyncha</taxon>
        <taxon>Aphidomorpha</taxon>
        <taxon>Aphidoidea</taxon>
        <taxon>Aphididae</taxon>
        <taxon>Lachninae</taxon>
        <taxon>Cinara</taxon>
    </lineage>
</organism>
<name>A0A5E4MAA9_9HEMI</name>
<evidence type="ECO:0000313" key="1">
    <source>
        <dbReference type="EMBL" id="VVC28406.1"/>
    </source>
</evidence>
<keyword evidence="2" id="KW-1185">Reference proteome</keyword>
<dbReference type="Proteomes" id="UP000325440">
    <property type="component" value="Unassembled WGS sequence"/>
</dbReference>
<sequence length="105" mass="11883">MVARRKLEPGDSARFYSFPSNPTRNIMRCVLVIVIVTTFDGPPIAIVPSKSPEHAVREKLVSLRHRDECRPTAVSSALLSVSPGRFLHDNKLLRIPSEYSYYLDE</sequence>
<gene>
    <name evidence="1" type="ORF">CINCED_3A002609</name>
</gene>